<dbReference type="GO" id="GO:0006826">
    <property type="term" value="P:iron ion transport"/>
    <property type="evidence" value="ECO:0007669"/>
    <property type="project" value="TreeGrafter"/>
</dbReference>
<evidence type="ECO:0000256" key="12">
    <source>
        <dbReference type="ARBA" id="ARBA00023180"/>
    </source>
</evidence>
<dbReference type="EC" id="1.16.1.9" evidence="3"/>
<feature type="transmembrane region" description="Helical" evidence="14">
    <location>
        <begin position="26"/>
        <end position="45"/>
    </location>
</feature>
<dbReference type="Gene3D" id="3.40.30.10">
    <property type="entry name" value="Glutaredoxin"/>
    <property type="match status" value="1"/>
</dbReference>
<evidence type="ECO:0000256" key="13">
    <source>
        <dbReference type="ARBA" id="ARBA00048483"/>
    </source>
</evidence>
<evidence type="ECO:0000256" key="3">
    <source>
        <dbReference type="ARBA" id="ARBA00012668"/>
    </source>
</evidence>
<feature type="transmembrane region" description="Helical" evidence="14">
    <location>
        <begin position="239"/>
        <end position="258"/>
    </location>
</feature>
<dbReference type="Pfam" id="PF08022">
    <property type="entry name" value="FAD_binding_8"/>
    <property type="match status" value="1"/>
</dbReference>
<comment type="subcellular location">
    <subcellularLocation>
        <location evidence="1">Cell membrane</location>
        <topology evidence="1">Multi-pass membrane protein</topology>
    </subcellularLocation>
</comment>
<evidence type="ECO:0000256" key="9">
    <source>
        <dbReference type="ARBA" id="ARBA00023002"/>
    </source>
</evidence>
<dbReference type="CDD" id="cd06186">
    <property type="entry name" value="NOX_Duox_like_FAD_NADP"/>
    <property type="match status" value="1"/>
</dbReference>
<name>A0A1R3RG92_ASPC5</name>
<dbReference type="PANTHER" id="PTHR32361:SF9">
    <property type="entry name" value="FERRIC REDUCTASE TRANSMEMBRANE COMPONENT 3-RELATED"/>
    <property type="match status" value="1"/>
</dbReference>
<evidence type="ECO:0000313" key="16">
    <source>
        <dbReference type="EMBL" id="OOF93506.1"/>
    </source>
</evidence>
<dbReference type="GO" id="GO:0006879">
    <property type="term" value="P:intracellular iron ion homeostasis"/>
    <property type="evidence" value="ECO:0007669"/>
    <property type="project" value="TreeGrafter"/>
</dbReference>
<dbReference type="Gene3D" id="3.40.50.80">
    <property type="entry name" value="Nucleotide-binding domain of ferredoxin-NADP reductase (FNR) module"/>
    <property type="match status" value="1"/>
</dbReference>
<keyword evidence="10" id="KW-0406">Ion transport</keyword>
<evidence type="ECO:0000256" key="10">
    <source>
        <dbReference type="ARBA" id="ARBA00023065"/>
    </source>
</evidence>
<dbReference type="PROSITE" id="PS51384">
    <property type="entry name" value="FAD_FR"/>
    <property type="match status" value="1"/>
</dbReference>
<evidence type="ECO:0000256" key="1">
    <source>
        <dbReference type="ARBA" id="ARBA00004651"/>
    </source>
</evidence>
<feature type="transmembrane region" description="Helical" evidence="14">
    <location>
        <begin position="265"/>
        <end position="284"/>
    </location>
</feature>
<dbReference type="InterPro" id="IPR017927">
    <property type="entry name" value="FAD-bd_FR_type"/>
</dbReference>
<dbReference type="SFLD" id="SFLDG01168">
    <property type="entry name" value="Ferric_reductase_subgroup_(FRE"/>
    <property type="match status" value="1"/>
</dbReference>
<dbReference type="SUPFAM" id="SSF52833">
    <property type="entry name" value="Thioredoxin-like"/>
    <property type="match status" value="1"/>
</dbReference>
<sequence>MDMSMSGMGSMSMGDGVPGLFYLQKMYWAVIGSAIAAGTVINILNRFLACQRLRDSSLTPSKPKSIFFGAYATLTAIVREASYATLPPLTVRGHSYHFAPLGPLAIILANLIVVLVFCFYKLDTADQWKWEDVGYRTGFIAICQLPLIFLLAGRQNLIGILVGMSYERLNWYHRWIARTLWLTATIHMCFWFRDWGRYNYIMYELKHYPLATRGFAAWCILTFIVLTSAAPIRRFGYEFFVLQHLVTFVGFIVAVWLHAPAEVKVWVWIPIGFLVFDRVARYLWATYANLSIFHRSKDPTHALWANRATFTPLPGNVTRIAIENPGIRWKPGQHVFLTCHSIVPLQSHPFTIASIPGDDSLVMYVRAEKGGTRRFFRYASKHHHVLGGSDMAPAKPARTVFVEGPYGCMRPLQQFDSVILLAGGMGATFTMPCLRDIVARWRTESTQGRSSKPTRLAATKRIRFVWVIKSRTQLSWFESQLQSVLTDVQECQLANPDIIREIEMSIYITCDEKLEPAQSTLCAQASQFQSQTAVVPEKTAEKVPEKATMEEKDNISVDSVGQSGCKPGGGCCCTASIEDEEEITETKCTCSGHAAPQSTDIKPPAPEADTKLVTPISRPHDLTILSGRPHARTIIRKVLEKAEGESAVVVCGPRGLSDDVRRSVVYLSDERAVHKGTGAQGIYLHVEQFGCSPISSHSTTPVNSSRHHPSISVPPYTRSTQYYPYQPQSTPSCAKTLDPITLFHTPSSQPSKTAYKILQSASTAAQSPSAPANTRGEFQLEITTGPPTTDQLRNILDYVTGNPAGAGAPDKGARYTVGEVVRGARDAEDAVRKFKADPEGTFIRPITVDWTNGQAVVGDNESEILKMVQQLNE</sequence>
<dbReference type="InterPro" id="IPR013112">
    <property type="entry name" value="FAD-bd_8"/>
</dbReference>
<evidence type="ECO:0000256" key="8">
    <source>
        <dbReference type="ARBA" id="ARBA00022989"/>
    </source>
</evidence>
<dbReference type="GO" id="GO:0052851">
    <property type="term" value="F:ferric-chelate reductase (NADPH) activity"/>
    <property type="evidence" value="ECO:0007669"/>
    <property type="project" value="UniProtKB-EC"/>
</dbReference>
<feature type="transmembrane region" description="Helical" evidence="14">
    <location>
        <begin position="133"/>
        <end position="152"/>
    </location>
</feature>
<dbReference type="Pfam" id="PF07955">
    <property type="entry name" value="DUF1687"/>
    <property type="match status" value="1"/>
</dbReference>
<dbReference type="Pfam" id="PF08030">
    <property type="entry name" value="NAD_binding_6"/>
    <property type="match status" value="1"/>
</dbReference>
<feature type="transmembrane region" description="Helical" evidence="14">
    <location>
        <begin position="66"/>
        <end position="86"/>
    </location>
</feature>
<evidence type="ECO:0000256" key="4">
    <source>
        <dbReference type="ARBA" id="ARBA00022448"/>
    </source>
</evidence>
<organism evidence="16 17">
    <name type="scientific">Aspergillus carbonarius (strain ITEM 5010)</name>
    <dbReference type="NCBI Taxonomy" id="602072"/>
    <lineage>
        <taxon>Eukaryota</taxon>
        <taxon>Fungi</taxon>
        <taxon>Dikarya</taxon>
        <taxon>Ascomycota</taxon>
        <taxon>Pezizomycotina</taxon>
        <taxon>Eurotiomycetes</taxon>
        <taxon>Eurotiomycetidae</taxon>
        <taxon>Eurotiales</taxon>
        <taxon>Aspergillaceae</taxon>
        <taxon>Aspergillus</taxon>
        <taxon>Aspergillus subgen. Circumdati</taxon>
    </lineage>
</organism>
<accession>A0A1R3RG92</accession>
<evidence type="ECO:0000256" key="11">
    <source>
        <dbReference type="ARBA" id="ARBA00023136"/>
    </source>
</evidence>
<keyword evidence="6 14" id="KW-0812">Transmembrane</keyword>
<dbReference type="GO" id="GO:0005886">
    <property type="term" value="C:plasma membrane"/>
    <property type="evidence" value="ECO:0007669"/>
    <property type="project" value="UniProtKB-SubCell"/>
</dbReference>
<feature type="transmembrane region" description="Helical" evidence="14">
    <location>
        <begin position="214"/>
        <end position="233"/>
    </location>
</feature>
<keyword evidence="17" id="KW-1185">Reference proteome</keyword>
<feature type="transmembrane region" description="Helical" evidence="14">
    <location>
        <begin position="172"/>
        <end position="193"/>
    </location>
</feature>
<evidence type="ECO:0000256" key="6">
    <source>
        <dbReference type="ARBA" id="ARBA00022692"/>
    </source>
</evidence>
<dbReference type="STRING" id="602072.A0A1R3RG92"/>
<dbReference type="SFLD" id="SFLDS00052">
    <property type="entry name" value="Ferric_Reductase_Domain"/>
    <property type="match status" value="1"/>
</dbReference>
<dbReference type="OMA" id="FVWVIKS"/>
<keyword evidence="11 14" id="KW-0472">Membrane</keyword>
<dbReference type="Proteomes" id="UP000188318">
    <property type="component" value="Unassembled WGS sequence"/>
</dbReference>
<evidence type="ECO:0000256" key="14">
    <source>
        <dbReference type="SAM" id="Phobius"/>
    </source>
</evidence>
<keyword evidence="8 14" id="KW-1133">Transmembrane helix</keyword>
<comment type="catalytic activity">
    <reaction evidence="13">
        <text>2 a Fe(II)-siderophore + NADP(+) + H(+) = 2 a Fe(III)-siderophore + NADPH</text>
        <dbReference type="Rhea" id="RHEA:28795"/>
        <dbReference type="Rhea" id="RHEA-COMP:11342"/>
        <dbReference type="Rhea" id="RHEA-COMP:11344"/>
        <dbReference type="ChEBI" id="CHEBI:15378"/>
        <dbReference type="ChEBI" id="CHEBI:29033"/>
        <dbReference type="ChEBI" id="CHEBI:29034"/>
        <dbReference type="ChEBI" id="CHEBI:57783"/>
        <dbReference type="ChEBI" id="CHEBI:58349"/>
        <dbReference type="EC" id="1.16.1.9"/>
    </reaction>
</comment>
<dbReference type="EMBL" id="KV907504">
    <property type="protein sequence ID" value="OOF93506.1"/>
    <property type="molecule type" value="Genomic_DNA"/>
</dbReference>
<reference evidence="17" key="1">
    <citation type="journal article" date="2017" name="Genome Biol.">
        <title>Comparative genomics reveals high biological diversity and specific adaptations in the industrially and medically important fungal genus Aspergillus.</title>
        <authorList>
            <person name="de Vries R.P."/>
            <person name="Riley R."/>
            <person name="Wiebenga A."/>
            <person name="Aguilar-Osorio G."/>
            <person name="Amillis S."/>
            <person name="Uchima C.A."/>
            <person name="Anderluh G."/>
            <person name="Asadollahi M."/>
            <person name="Askin M."/>
            <person name="Barry K."/>
            <person name="Battaglia E."/>
            <person name="Bayram O."/>
            <person name="Benocci T."/>
            <person name="Braus-Stromeyer S.A."/>
            <person name="Caldana C."/>
            <person name="Canovas D."/>
            <person name="Cerqueira G.C."/>
            <person name="Chen F."/>
            <person name="Chen W."/>
            <person name="Choi C."/>
            <person name="Clum A."/>
            <person name="Dos Santos R.A."/>
            <person name="Damasio A.R."/>
            <person name="Diallinas G."/>
            <person name="Emri T."/>
            <person name="Fekete E."/>
            <person name="Flipphi M."/>
            <person name="Freyberg S."/>
            <person name="Gallo A."/>
            <person name="Gournas C."/>
            <person name="Habgood R."/>
            <person name="Hainaut M."/>
            <person name="Harispe M.L."/>
            <person name="Henrissat B."/>
            <person name="Hilden K.S."/>
            <person name="Hope R."/>
            <person name="Hossain A."/>
            <person name="Karabika E."/>
            <person name="Karaffa L."/>
            <person name="Karanyi Z."/>
            <person name="Krasevec N."/>
            <person name="Kuo A."/>
            <person name="Kusch H."/>
            <person name="LaButti K."/>
            <person name="Lagendijk E.L."/>
            <person name="Lapidus A."/>
            <person name="Levasseur A."/>
            <person name="Lindquist E."/>
            <person name="Lipzen A."/>
            <person name="Logrieco A.F."/>
            <person name="MacCabe A."/>
            <person name="Maekelae M.R."/>
            <person name="Malavazi I."/>
            <person name="Melin P."/>
            <person name="Meyer V."/>
            <person name="Mielnichuk N."/>
            <person name="Miskei M."/>
            <person name="Molnar A.P."/>
            <person name="Mule G."/>
            <person name="Ngan C.Y."/>
            <person name="Orejas M."/>
            <person name="Orosz E."/>
            <person name="Ouedraogo J.P."/>
            <person name="Overkamp K.M."/>
            <person name="Park H.-S."/>
            <person name="Perrone G."/>
            <person name="Piumi F."/>
            <person name="Punt P.J."/>
            <person name="Ram A.F."/>
            <person name="Ramon A."/>
            <person name="Rauscher S."/>
            <person name="Record E."/>
            <person name="Riano-Pachon D.M."/>
            <person name="Robert V."/>
            <person name="Roehrig J."/>
            <person name="Ruller R."/>
            <person name="Salamov A."/>
            <person name="Salih N.S."/>
            <person name="Samson R.A."/>
            <person name="Sandor E."/>
            <person name="Sanguinetti M."/>
            <person name="Schuetze T."/>
            <person name="Sepcic K."/>
            <person name="Shelest E."/>
            <person name="Sherlock G."/>
            <person name="Sophianopoulou V."/>
            <person name="Squina F.M."/>
            <person name="Sun H."/>
            <person name="Susca A."/>
            <person name="Todd R.B."/>
            <person name="Tsang A."/>
            <person name="Unkles S.E."/>
            <person name="van de Wiele N."/>
            <person name="van Rossen-Uffink D."/>
            <person name="Oliveira J.V."/>
            <person name="Vesth T.C."/>
            <person name="Visser J."/>
            <person name="Yu J.-H."/>
            <person name="Zhou M."/>
            <person name="Andersen M.R."/>
            <person name="Archer D.B."/>
            <person name="Baker S.E."/>
            <person name="Benoit I."/>
            <person name="Brakhage A.A."/>
            <person name="Braus G.H."/>
            <person name="Fischer R."/>
            <person name="Frisvad J.C."/>
            <person name="Goldman G.H."/>
            <person name="Houbraken J."/>
            <person name="Oakley B."/>
            <person name="Pocsi I."/>
            <person name="Scazzocchio C."/>
            <person name="Seiboth B."/>
            <person name="vanKuyk P.A."/>
            <person name="Wortman J."/>
            <person name="Dyer P.S."/>
            <person name="Grigoriev I.V."/>
        </authorList>
    </citation>
    <scope>NUCLEOTIDE SEQUENCE [LARGE SCALE GENOMIC DNA]</scope>
    <source>
        <strain evidence="17">ITEM 5010</strain>
    </source>
</reference>
<gene>
    <name evidence="16" type="ORF">ASPCADRAFT_508632</name>
</gene>
<feature type="domain" description="FAD-binding FR-type" evidence="15">
    <location>
        <begin position="297"/>
        <end position="412"/>
    </location>
</feature>
<dbReference type="InterPro" id="IPR051410">
    <property type="entry name" value="Ferric/Cupric_Reductase"/>
</dbReference>
<evidence type="ECO:0000256" key="2">
    <source>
        <dbReference type="ARBA" id="ARBA00006278"/>
    </source>
</evidence>
<evidence type="ECO:0000256" key="7">
    <source>
        <dbReference type="ARBA" id="ARBA00022982"/>
    </source>
</evidence>
<dbReference type="SUPFAM" id="SSF52343">
    <property type="entry name" value="Ferredoxin reductase-like, C-terminal NADP-linked domain"/>
    <property type="match status" value="1"/>
</dbReference>
<evidence type="ECO:0000259" key="15">
    <source>
        <dbReference type="PROSITE" id="PS51384"/>
    </source>
</evidence>
<dbReference type="InterPro" id="IPR013130">
    <property type="entry name" value="Fe3_Rdtase_TM_dom"/>
</dbReference>
<proteinExistence type="inferred from homology"/>
<evidence type="ECO:0000313" key="17">
    <source>
        <dbReference type="Proteomes" id="UP000188318"/>
    </source>
</evidence>
<keyword evidence="9" id="KW-0560">Oxidoreductase</keyword>
<comment type="similarity">
    <text evidence="2">Belongs to the ferric reductase (FRE) family.</text>
</comment>
<dbReference type="SUPFAM" id="SSF63380">
    <property type="entry name" value="Riboflavin synthase domain-like"/>
    <property type="match status" value="1"/>
</dbReference>
<dbReference type="Pfam" id="PF01794">
    <property type="entry name" value="Ferric_reduct"/>
    <property type="match status" value="1"/>
</dbReference>
<keyword evidence="7" id="KW-0249">Electron transport</keyword>
<dbReference type="InterPro" id="IPR036249">
    <property type="entry name" value="Thioredoxin-like_sf"/>
</dbReference>
<keyword evidence="12" id="KW-0325">Glycoprotein</keyword>
<dbReference type="InterPro" id="IPR017938">
    <property type="entry name" value="Riboflavin_synthase-like_b-brl"/>
</dbReference>
<dbReference type="PANTHER" id="PTHR32361">
    <property type="entry name" value="FERRIC/CUPRIC REDUCTASE TRANSMEMBRANE COMPONENT"/>
    <property type="match status" value="1"/>
</dbReference>
<dbReference type="VEuPathDB" id="FungiDB:ASPCADRAFT_508632"/>
<evidence type="ECO:0000256" key="5">
    <source>
        <dbReference type="ARBA" id="ARBA00022475"/>
    </source>
</evidence>
<dbReference type="InterPro" id="IPR039261">
    <property type="entry name" value="FNR_nucleotide-bd"/>
</dbReference>
<dbReference type="InterPro" id="IPR012882">
    <property type="entry name" value="Fmp46"/>
</dbReference>
<dbReference type="OrthoDB" id="3944240at2759"/>
<dbReference type="AlphaFoldDB" id="A0A1R3RG92"/>
<protein>
    <recommendedName>
        <fullName evidence="3">ferric-chelate reductase (NADPH)</fullName>
        <ecNumber evidence="3">1.16.1.9</ecNumber>
    </recommendedName>
</protein>
<keyword evidence="4" id="KW-0813">Transport</keyword>
<dbReference type="GO" id="GO:0015677">
    <property type="term" value="P:copper ion import"/>
    <property type="evidence" value="ECO:0007669"/>
    <property type="project" value="TreeGrafter"/>
</dbReference>
<dbReference type="GO" id="GO:0005739">
    <property type="term" value="C:mitochondrion"/>
    <property type="evidence" value="ECO:0007669"/>
    <property type="project" value="InterPro"/>
</dbReference>
<feature type="transmembrane region" description="Helical" evidence="14">
    <location>
        <begin position="98"/>
        <end position="121"/>
    </location>
</feature>
<dbReference type="InterPro" id="IPR013121">
    <property type="entry name" value="Fe_red_NAD-bd_6"/>
</dbReference>
<keyword evidence="5" id="KW-1003">Cell membrane</keyword>